<reference evidence="2" key="1">
    <citation type="journal article" date="2012" name="Nat. Biotechnol.">
        <title>Reference genome sequence of the model plant Setaria.</title>
        <authorList>
            <person name="Bennetzen J.L."/>
            <person name="Schmutz J."/>
            <person name="Wang H."/>
            <person name="Percifield R."/>
            <person name="Hawkins J."/>
            <person name="Pontaroli A.C."/>
            <person name="Estep M."/>
            <person name="Feng L."/>
            <person name="Vaughn J.N."/>
            <person name="Grimwood J."/>
            <person name="Jenkins J."/>
            <person name="Barry K."/>
            <person name="Lindquist E."/>
            <person name="Hellsten U."/>
            <person name="Deshpande S."/>
            <person name="Wang X."/>
            <person name="Wu X."/>
            <person name="Mitros T."/>
            <person name="Triplett J."/>
            <person name="Yang X."/>
            <person name="Ye C.Y."/>
            <person name="Mauro-Herrera M."/>
            <person name="Wang L."/>
            <person name="Li P."/>
            <person name="Sharma M."/>
            <person name="Sharma R."/>
            <person name="Ronald P.C."/>
            <person name="Panaud O."/>
            <person name="Kellogg E.A."/>
            <person name="Brutnell T.P."/>
            <person name="Doust A.N."/>
            <person name="Tuskan G.A."/>
            <person name="Rokhsar D."/>
            <person name="Devos K.M."/>
        </authorList>
    </citation>
    <scope>NUCLEOTIDE SEQUENCE [LARGE SCALE GENOMIC DNA]</scope>
    <source>
        <strain evidence="2">cv. Yugu1</strain>
    </source>
</reference>
<evidence type="ECO:0000313" key="1">
    <source>
        <dbReference type="EnsemblPlants" id="KQL12037"/>
    </source>
</evidence>
<dbReference type="HOGENOM" id="CLU_154313_0_0_1"/>
<sequence length="117" mass="12964">MVAFVVGATCRPGSFDQFWVWADRSMPGGNRFHMVGLAGICWAIWRSRNSVCFEKKLVRSPIEIICLASSFIFFWAELQQEGDREALEAGAEALKSVALSFHPQEAPTADTGVVLLQ</sequence>
<reference evidence="1" key="2">
    <citation type="submission" date="2018-08" db="UniProtKB">
        <authorList>
            <consortium name="EnsemblPlants"/>
        </authorList>
    </citation>
    <scope>IDENTIFICATION</scope>
    <source>
        <strain evidence="1">Yugu1</strain>
    </source>
</reference>
<dbReference type="Gramene" id="KQL12037">
    <property type="protein sequence ID" value="KQL12037"/>
    <property type="gene ID" value="SETIT_008486mg"/>
</dbReference>
<dbReference type="Proteomes" id="UP000004995">
    <property type="component" value="Unassembled WGS sequence"/>
</dbReference>
<dbReference type="STRING" id="4555.K3Y2Q7"/>
<accession>K3Y2Q7</accession>
<proteinExistence type="predicted"/>
<dbReference type="OMA" id="ICWAIWR"/>
<organism evidence="1 2">
    <name type="scientific">Setaria italica</name>
    <name type="common">Foxtail millet</name>
    <name type="synonym">Panicum italicum</name>
    <dbReference type="NCBI Taxonomy" id="4555"/>
    <lineage>
        <taxon>Eukaryota</taxon>
        <taxon>Viridiplantae</taxon>
        <taxon>Streptophyta</taxon>
        <taxon>Embryophyta</taxon>
        <taxon>Tracheophyta</taxon>
        <taxon>Spermatophyta</taxon>
        <taxon>Magnoliopsida</taxon>
        <taxon>Liliopsida</taxon>
        <taxon>Poales</taxon>
        <taxon>Poaceae</taxon>
        <taxon>PACMAD clade</taxon>
        <taxon>Panicoideae</taxon>
        <taxon>Panicodae</taxon>
        <taxon>Paniceae</taxon>
        <taxon>Cenchrinae</taxon>
        <taxon>Setaria</taxon>
    </lineage>
</organism>
<dbReference type="eggNOG" id="ENOG502R86V">
    <property type="taxonomic scope" value="Eukaryota"/>
</dbReference>
<dbReference type="EMBL" id="AGNK02002685">
    <property type="status" value="NOT_ANNOTATED_CDS"/>
    <property type="molecule type" value="Genomic_DNA"/>
</dbReference>
<evidence type="ECO:0000313" key="2">
    <source>
        <dbReference type="Proteomes" id="UP000004995"/>
    </source>
</evidence>
<dbReference type="AlphaFoldDB" id="K3Y2Q7"/>
<dbReference type="EnsemblPlants" id="KQL12037">
    <property type="protein sequence ID" value="KQL12037"/>
    <property type="gene ID" value="SETIT_008486mg"/>
</dbReference>
<protein>
    <submittedName>
        <fullName evidence="1">Uncharacterized protein</fullName>
    </submittedName>
</protein>
<keyword evidence="2" id="KW-1185">Reference proteome</keyword>
<dbReference type="InParanoid" id="K3Y2Q7"/>
<name>K3Y2Q7_SETIT</name>